<evidence type="ECO:0000256" key="1">
    <source>
        <dbReference type="SAM" id="Phobius"/>
    </source>
</evidence>
<dbReference type="OrthoDB" id="6504444at2"/>
<dbReference type="EMBL" id="LS483470">
    <property type="protein sequence ID" value="SQI34147.1"/>
    <property type="molecule type" value="Genomic_DNA"/>
</dbReference>
<protein>
    <submittedName>
        <fullName evidence="2">Uncharacterized protein</fullName>
    </submittedName>
</protein>
<dbReference type="KEGG" id="lri:NCTC12151_00077"/>
<keyword evidence="1" id="KW-0812">Transmembrane</keyword>
<evidence type="ECO:0000313" key="2">
    <source>
        <dbReference type="EMBL" id="SQI34147.1"/>
    </source>
</evidence>
<feature type="transmembrane region" description="Helical" evidence="1">
    <location>
        <begin position="7"/>
        <end position="27"/>
    </location>
</feature>
<proteinExistence type="predicted"/>
<dbReference type="RefSeq" id="WP_145960318.1">
    <property type="nucleotide sequence ID" value="NZ_LR698987.1"/>
</dbReference>
<keyword evidence="1" id="KW-0472">Membrane</keyword>
<gene>
    <name evidence="2" type="ORF">NCTC12151_00077</name>
</gene>
<name>A0A2X4U2U2_9GAMM</name>
<evidence type="ECO:0000313" key="3">
    <source>
        <dbReference type="Proteomes" id="UP000249005"/>
    </source>
</evidence>
<organism evidence="2 3">
    <name type="scientific">Leminorella richardii</name>
    <dbReference type="NCBI Taxonomy" id="158841"/>
    <lineage>
        <taxon>Bacteria</taxon>
        <taxon>Pseudomonadati</taxon>
        <taxon>Pseudomonadota</taxon>
        <taxon>Gammaproteobacteria</taxon>
        <taxon>Enterobacterales</taxon>
        <taxon>Budviciaceae</taxon>
        <taxon>Leminorella</taxon>
    </lineage>
</organism>
<keyword evidence="3" id="KW-1185">Reference proteome</keyword>
<dbReference type="AlphaFoldDB" id="A0A2X4U2U2"/>
<dbReference type="Proteomes" id="UP000249005">
    <property type="component" value="Chromosome 1"/>
</dbReference>
<accession>A0A2X4U2U2</accession>
<reference evidence="2 3" key="1">
    <citation type="submission" date="2018-06" db="EMBL/GenBank/DDBJ databases">
        <authorList>
            <consortium name="Pathogen Informatics"/>
            <person name="Doyle S."/>
        </authorList>
    </citation>
    <scope>NUCLEOTIDE SEQUENCE [LARGE SCALE GENOMIC DNA]</scope>
    <source>
        <strain evidence="2 3">NCTC12151</strain>
    </source>
</reference>
<keyword evidence="1" id="KW-1133">Transmembrane helix</keyword>
<sequence length="154" mass="17989">MKHYIKIFIWISLFIISIIPMIANYFYSYQLNHFTCWSKAYIHKGDATYHVLFKYTFNGGDGVVSSVGQYTEPNVNNIRITQNPPFTYYNNSNEFLMLSKSTKLTESDAKLLDPILPDFYIYEDRGFQISIFKEGDNGLIFSQDDLPIFICNKQ</sequence>